<evidence type="ECO:0000256" key="7">
    <source>
        <dbReference type="ARBA" id="ARBA00022729"/>
    </source>
</evidence>
<dbReference type="InterPro" id="IPR008635">
    <property type="entry name" value="Coiled_stalk_dom"/>
</dbReference>
<evidence type="ECO:0000256" key="2">
    <source>
        <dbReference type="ARBA" id="ARBA00004442"/>
    </source>
</evidence>
<evidence type="ECO:0000313" key="16">
    <source>
        <dbReference type="EMBL" id="VYT68361.1"/>
    </source>
</evidence>
<dbReference type="CDD" id="cd12820">
    <property type="entry name" value="LbR_YadA-like"/>
    <property type="match status" value="2"/>
</dbReference>
<evidence type="ECO:0000259" key="13">
    <source>
        <dbReference type="Pfam" id="PF03895"/>
    </source>
</evidence>
<dbReference type="GO" id="GO:0009986">
    <property type="term" value="C:cell surface"/>
    <property type="evidence" value="ECO:0007669"/>
    <property type="project" value="UniProtKB-SubCell"/>
</dbReference>
<dbReference type="AlphaFoldDB" id="A0A6N2YN99"/>
<feature type="domain" description="Trimeric autotransporter adhesin YadA-like head" evidence="14">
    <location>
        <begin position="43"/>
        <end position="63"/>
    </location>
</feature>
<keyword evidence="11" id="KW-0175">Coiled coil</keyword>
<evidence type="ECO:0000256" key="5">
    <source>
        <dbReference type="ARBA" id="ARBA00022452"/>
    </source>
</evidence>
<comment type="similarity">
    <text evidence="3">Belongs to the autotransporter-2 (AT-2) (TC 1.B.40) family.</text>
</comment>
<feature type="domain" description="Trimeric autotransporter adhesin YadA-like head" evidence="14">
    <location>
        <begin position="283"/>
        <end position="306"/>
    </location>
</feature>
<dbReference type="RefSeq" id="WP_021841639.1">
    <property type="nucleotide sequence ID" value="NZ_CACRUX010000002.1"/>
</dbReference>
<name>A0A6N2YN99_9FIRM</name>
<gene>
    <name evidence="16" type="primary">yadA_1</name>
    <name evidence="16" type="ORF">VRLFYP33_00310</name>
</gene>
<feature type="domain" description="Trimeric autotransporter adhesin YadA-like head" evidence="14">
    <location>
        <begin position="222"/>
        <end position="242"/>
    </location>
</feature>
<dbReference type="EMBL" id="CACRUX010000002">
    <property type="protein sequence ID" value="VYT68361.1"/>
    <property type="molecule type" value="Genomic_DNA"/>
</dbReference>
<dbReference type="SUPFAM" id="SSF54523">
    <property type="entry name" value="Pili subunits"/>
    <property type="match status" value="1"/>
</dbReference>
<organism evidence="16">
    <name type="scientific">Veillonella ratti</name>
    <dbReference type="NCBI Taxonomy" id="103892"/>
    <lineage>
        <taxon>Bacteria</taxon>
        <taxon>Bacillati</taxon>
        <taxon>Bacillota</taxon>
        <taxon>Negativicutes</taxon>
        <taxon>Veillonellales</taxon>
        <taxon>Veillonellaceae</taxon>
        <taxon>Veillonella</taxon>
    </lineage>
</organism>
<dbReference type="InterPro" id="IPR005594">
    <property type="entry name" value="YadA_C"/>
</dbReference>
<feature type="domain" description="Trimeric autotransporter adhesin YadA-like head" evidence="14">
    <location>
        <begin position="182"/>
        <end position="202"/>
    </location>
</feature>
<evidence type="ECO:0000256" key="3">
    <source>
        <dbReference type="ARBA" id="ARBA00005848"/>
    </source>
</evidence>
<evidence type="ECO:0000259" key="15">
    <source>
        <dbReference type="Pfam" id="PF05662"/>
    </source>
</evidence>
<comment type="subcellular location">
    <subcellularLocation>
        <location evidence="2">Cell outer membrane</location>
    </subcellularLocation>
    <subcellularLocation>
        <location evidence="1">Cell surface</location>
    </subcellularLocation>
</comment>
<keyword evidence="6 12" id="KW-0812">Transmembrane</keyword>
<keyword evidence="10" id="KW-0998">Cell outer membrane</keyword>
<feature type="domain" description="Trimeric autotransporter adhesin YadA-like head" evidence="14">
    <location>
        <begin position="151"/>
        <end position="174"/>
    </location>
</feature>
<keyword evidence="12" id="KW-1133">Transmembrane helix</keyword>
<evidence type="ECO:0000256" key="1">
    <source>
        <dbReference type="ARBA" id="ARBA00004241"/>
    </source>
</evidence>
<protein>
    <submittedName>
        <fullName evidence="16">Adhesin YadA</fullName>
    </submittedName>
</protein>
<sequence>MKKIFSRRKRLIVMGTIFAVMGSLLSTNIVWAALNDAGTGTGVAFGTGSKAPAPSAIALGYGANTIDGKGSIMAIGTNASAQNAFATAVGSNSTASGNRAMALGPTATASGEKSIAMGFKGTASAKNTLAIGESSGASNERAMAIGTGAQAKGEDAVSYGSSAEASGAQAVALGVSTEANEQGIALGAGSKAMTKQSIAVGAVSVINGQYGIGMGRNTKVIAGGQNSIAIGNESYVGAPDSTTPTITTPPENQNYDVDYTISERYETPPEGDTVAANANETYKNSIALGFTAKSFGFQTTAIGSGSEAHDANTIAMGISAVAKGNYSVAIGQQAHTGFANSVAIGHYTEAYGEESTAIGYHSHISGVNNVALGNYVSLLGVSDSVAVGSHTRSLLNNSVVLGNGSLATPSTDFDKAAYLSGEAFDKKQGVVSVGNVAYTATINGETESFEENTRRIVNVAGGYADTDAVNVRQLRTLADRVVTVYSGGSDESGSYVAGSTINSTGTLSTLAFDFGDGLKAAEVGEEGDKRVFVSVDSDYIQNVLNAAGVTIADGPTVTKELVDINGQQIHSVADGTSVNDAVNLGQLRGVESKLDKKIEKTGAMSAALAALNGTYDLDNKSTAITAGLGYYKGESALALGVAHRINDDVRVNAGLSFSGNSDTMINAGVSWSVGSGASTSSNIRKENQELRDRLANQESRLQAQQAEINELKAAMQAVLNK</sequence>
<evidence type="ECO:0000256" key="11">
    <source>
        <dbReference type="SAM" id="Coils"/>
    </source>
</evidence>
<feature type="transmembrane region" description="Helical" evidence="12">
    <location>
        <begin position="12"/>
        <end position="34"/>
    </location>
</feature>
<proteinExistence type="inferred from homology"/>
<accession>A0A6N2YN99</accession>
<evidence type="ECO:0000256" key="10">
    <source>
        <dbReference type="ARBA" id="ARBA00023237"/>
    </source>
</evidence>
<evidence type="ECO:0000256" key="6">
    <source>
        <dbReference type="ARBA" id="ARBA00022692"/>
    </source>
</evidence>
<feature type="domain" description="Trimeric autotransporter adhesin YadA-like stalk" evidence="15">
    <location>
        <begin position="455"/>
        <end position="483"/>
    </location>
</feature>
<keyword evidence="7" id="KW-0732">Signal</keyword>
<dbReference type="SUPFAM" id="SSF101967">
    <property type="entry name" value="Adhesin YadA, collagen-binding domain"/>
    <property type="match status" value="2"/>
</dbReference>
<dbReference type="InterPro" id="IPR011049">
    <property type="entry name" value="Serralysin-like_metalloprot_C"/>
</dbReference>
<feature type="domain" description="Trimeric autotransporter adhesin YadA-like stalk" evidence="15">
    <location>
        <begin position="568"/>
        <end position="600"/>
    </location>
</feature>
<dbReference type="InterPro" id="IPR045584">
    <property type="entry name" value="Pilin-like"/>
</dbReference>
<keyword evidence="5" id="KW-1134">Transmembrane beta strand</keyword>
<evidence type="ECO:0000256" key="4">
    <source>
        <dbReference type="ARBA" id="ARBA00022448"/>
    </source>
</evidence>
<dbReference type="InterPro" id="IPR008640">
    <property type="entry name" value="Adhesin_Head_dom"/>
</dbReference>
<feature type="domain" description="Trimeric autotransporter adhesin YadA-like head" evidence="14">
    <location>
        <begin position="73"/>
        <end position="93"/>
    </location>
</feature>
<dbReference type="Pfam" id="PF05662">
    <property type="entry name" value="YadA_stalk"/>
    <property type="match status" value="2"/>
</dbReference>
<evidence type="ECO:0000256" key="8">
    <source>
        <dbReference type="ARBA" id="ARBA00022927"/>
    </source>
</evidence>
<evidence type="ECO:0000259" key="14">
    <source>
        <dbReference type="Pfam" id="PF05658"/>
    </source>
</evidence>
<dbReference type="Gene3D" id="2.150.10.10">
    <property type="entry name" value="Serralysin-like metalloprotease, C-terminal"/>
    <property type="match status" value="4"/>
</dbReference>
<dbReference type="Pfam" id="PF03895">
    <property type="entry name" value="YadA_anchor"/>
    <property type="match status" value="1"/>
</dbReference>
<keyword evidence="9 12" id="KW-0472">Membrane</keyword>
<feature type="domain" description="Trimeric autotransporter adhesin YadA-like head" evidence="14">
    <location>
        <begin position="123"/>
        <end position="149"/>
    </location>
</feature>
<dbReference type="Gene3D" id="3.30.1300.30">
    <property type="entry name" value="GSPII I/J protein-like"/>
    <property type="match status" value="1"/>
</dbReference>
<keyword evidence="4" id="KW-0813">Transport</keyword>
<feature type="domain" description="Trimeric autotransporter adhesin YadA-like C-terminal membrane anchor" evidence="13">
    <location>
        <begin position="619"/>
        <end position="672"/>
    </location>
</feature>
<feature type="domain" description="Trimeric autotransporter adhesin YadA-like head" evidence="14">
    <location>
        <begin position="340"/>
        <end position="362"/>
    </location>
</feature>
<dbReference type="GO" id="GO:0009279">
    <property type="term" value="C:cell outer membrane"/>
    <property type="evidence" value="ECO:0007669"/>
    <property type="project" value="UniProtKB-SubCell"/>
</dbReference>
<dbReference type="GO" id="GO:0015031">
    <property type="term" value="P:protein transport"/>
    <property type="evidence" value="ECO:0007669"/>
    <property type="project" value="UniProtKB-KW"/>
</dbReference>
<evidence type="ECO:0000256" key="9">
    <source>
        <dbReference type="ARBA" id="ARBA00023136"/>
    </source>
</evidence>
<feature type="domain" description="Trimeric autotransporter adhesin YadA-like head" evidence="14">
    <location>
        <begin position="312"/>
        <end position="334"/>
    </location>
</feature>
<keyword evidence="8" id="KW-0653">Protein transport</keyword>
<evidence type="ECO:0000256" key="12">
    <source>
        <dbReference type="SAM" id="Phobius"/>
    </source>
</evidence>
<dbReference type="Pfam" id="PF05658">
    <property type="entry name" value="YadA_head"/>
    <property type="match status" value="10"/>
</dbReference>
<feature type="coiled-coil region" evidence="11">
    <location>
        <begin position="680"/>
        <end position="721"/>
    </location>
</feature>
<feature type="domain" description="Trimeric autotransporter adhesin YadA-like head" evidence="14">
    <location>
        <begin position="95"/>
        <end position="119"/>
    </location>
</feature>
<reference evidence="16" key="1">
    <citation type="submission" date="2019-11" db="EMBL/GenBank/DDBJ databases">
        <authorList>
            <person name="Feng L."/>
        </authorList>
    </citation>
    <scope>NUCLEOTIDE SEQUENCE</scope>
    <source>
        <strain evidence="16">VrattiLFYP33</strain>
    </source>
</reference>